<accession>A0AAE1AFC7</accession>
<comment type="caution">
    <text evidence="1">The sequence shown here is derived from an EMBL/GenBank/DDBJ whole genome shotgun (WGS) entry which is preliminary data.</text>
</comment>
<feature type="non-terminal residue" evidence="1">
    <location>
        <position position="288"/>
    </location>
</feature>
<evidence type="ECO:0000313" key="1">
    <source>
        <dbReference type="EMBL" id="KAK3786588.1"/>
    </source>
</evidence>
<dbReference type="Proteomes" id="UP001283361">
    <property type="component" value="Unassembled WGS sequence"/>
</dbReference>
<evidence type="ECO:0000313" key="2">
    <source>
        <dbReference type="Proteomes" id="UP001283361"/>
    </source>
</evidence>
<reference evidence="1" key="1">
    <citation type="journal article" date="2023" name="G3 (Bethesda)">
        <title>A reference genome for the long-term kleptoplast-retaining sea slug Elysia crispata morphotype clarki.</title>
        <authorList>
            <person name="Eastman K.E."/>
            <person name="Pendleton A.L."/>
            <person name="Shaikh M.A."/>
            <person name="Suttiyut T."/>
            <person name="Ogas R."/>
            <person name="Tomko P."/>
            <person name="Gavelis G."/>
            <person name="Widhalm J.R."/>
            <person name="Wisecaver J.H."/>
        </authorList>
    </citation>
    <scope>NUCLEOTIDE SEQUENCE</scope>
    <source>
        <strain evidence="1">ECLA1</strain>
    </source>
</reference>
<dbReference type="EMBL" id="JAWDGP010001955">
    <property type="protein sequence ID" value="KAK3786588.1"/>
    <property type="molecule type" value="Genomic_DNA"/>
</dbReference>
<organism evidence="1 2">
    <name type="scientific">Elysia crispata</name>
    <name type="common">lettuce slug</name>
    <dbReference type="NCBI Taxonomy" id="231223"/>
    <lineage>
        <taxon>Eukaryota</taxon>
        <taxon>Metazoa</taxon>
        <taxon>Spiralia</taxon>
        <taxon>Lophotrochozoa</taxon>
        <taxon>Mollusca</taxon>
        <taxon>Gastropoda</taxon>
        <taxon>Heterobranchia</taxon>
        <taxon>Euthyneura</taxon>
        <taxon>Panpulmonata</taxon>
        <taxon>Sacoglossa</taxon>
        <taxon>Placobranchoidea</taxon>
        <taxon>Plakobranchidae</taxon>
        <taxon>Elysia</taxon>
    </lineage>
</organism>
<dbReference type="AlphaFoldDB" id="A0AAE1AFC7"/>
<keyword evidence="2" id="KW-1185">Reference proteome</keyword>
<proteinExistence type="predicted"/>
<gene>
    <name evidence="1" type="ORF">RRG08_036693</name>
</gene>
<sequence>MDGMTVVSIDTMSMDCQKTVWYILLCRYKSGHVMHFPIGETWMEIPPSINKVTSKPYRKHRRSTTCFGGTEEYNNILKQIINVFKGDVIPFKAIISGTYYLDYLGTPELTYIEGTPQRNAVKTTSLKNDKLPVVCTGDTADMIVKQDGAAHKNLTIKLTKLAKEVLGNNATRVVELMKSWGPFIPIMSKYNCQPLNLEVSGDHGYTFKYMATFKEYKPIIFMDAMGMGMFNYKRSFVTKHTGHASGNPIRFCGGSAYTGDMFTVEPRPKCPLTSTKENRYHGHAVITV</sequence>
<name>A0AAE1AFC7_9GAST</name>
<protein>
    <submittedName>
        <fullName evidence="1">Uncharacterized protein</fullName>
    </submittedName>
</protein>